<evidence type="ECO:0000313" key="1">
    <source>
        <dbReference type="EMBL" id="MBD9358721.1"/>
    </source>
</evidence>
<dbReference type="EMBL" id="JACXSS010000001">
    <property type="protein sequence ID" value="MBD9358721.1"/>
    <property type="molecule type" value="Genomic_DNA"/>
</dbReference>
<gene>
    <name evidence="1" type="ORF">IE877_23075</name>
</gene>
<name>A0ABR9D7J2_9GAMM</name>
<reference evidence="1 2" key="1">
    <citation type="submission" date="2020-09" db="EMBL/GenBank/DDBJ databases">
        <title>Methylomonas albis sp. nov. and Methylomonas fluvii sp. nov.: Two cold-adapted methanotrophs from the River Elbe and an amended description of Methylovulum psychrotolerans strain Eb1.</title>
        <authorList>
            <person name="Bussmann I.K."/>
            <person name="Klings K.-W."/>
            <person name="Warnstedt J."/>
            <person name="Hoppert M."/>
            <person name="Saborowski A."/>
            <person name="Horn F."/>
            <person name="Liebner S."/>
        </authorList>
    </citation>
    <scope>NUCLEOTIDE SEQUENCE [LARGE SCALE GENOMIC DNA]</scope>
    <source>
        <strain evidence="1 2">EbA</strain>
    </source>
</reference>
<dbReference type="RefSeq" id="WP_192376927.1">
    <property type="nucleotide sequence ID" value="NZ_CAJHIV010000001.1"/>
</dbReference>
<comment type="caution">
    <text evidence="1">The sequence shown here is derived from an EMBL/GenBank/DDBJ whole genome shotgun (WGS) entry which is preliminary data.</text>
</comment>
<organism evidence="1 2">
    <name type="scientific">Methylomonas albis</name>
    <dbReference type="NCBI Taxonomy" id="1854563"/>
    <lineage>
        <taxon>Bacteria</taxon>
        <taxon>Pseudomonadati</taxon>
        <taxon>Pseudomonadota</taxon>
        <taxon>Gammaproteobacteria</taxon>
        <taxon>Methylococcales</taxon>
        <taxon>Methylococcaceae</taxon>
        <taxon>Methylomonas</taxon>
    </lineage>
</organism>
<evidence type="ECO:0008006" key="3">
    <source>
        <dbReference type="Google" id="ProtNLM"/>
    </source>
</evidence>
<keyword evidence="2" id="KW-1185">Reference proteome</keyword>
<accession>A0ABR9D7J2</accession>
<protein>
    <recommendedName>
        <fullName evidence="3">Integrase catalytic domain-containing protein</fullName>
    </recommendedName>
</protein>
<sequence>MFEHKSTSMKAGYTRHSAEYWKTASKFFQLYNKERLNFPVVNYHPVENITDANFFGGKLRAH</sequence>
<proteinExistence type="predicted"/>
<dbReference type="Proteomes" id="UP000652176">
    <property type="component" value="Unassembled WGS sequence"/>
</dbReference>
<evidence type="ECO:0000313" key="2">
    <source>
        <dbReference type="Proteomes" id="UP000652176"/>
    </source>
</evidence>